<organism evidence="4 6">
    <name type="scientific">Bursaphelenchus xylophilus</name>
    <name type="common">Pinewood nematode worm</name>
    <name type="synonym">Aphelenchoides xylophilus</name>
    <dbReference type="NCBI Taxonomy" id="6326"/>
    <lineage>
        <taxon>Eukaryota</taxon>
        <taxon>Metazoa</taxon>
        <taxon>Ecdysozoa</taxon>
        <taxon>Nematoda</taxon>
        <taxon>Chromadorea</taxon>
        <taxon>Rhabditida</taxon>
        <taxon>Tylenchina</taxon>
        <taxon>Tylenchomorpha</taxon>
        <taxon>Aphelenchoidea</taxon>
        <taxon>Aphelenchoididae</taxon>
        <taxon>Bursaphelenchus</taxon>
    </lineage>
</organism>
<reference evidence="3" key="2">
    <citation type="submission" date="2020-08" db="EMBL/GenBank/DDBJ databases">
        <authorList>
            <person name="Kikuchi T."/>
        </authorList>
    </citation>
    <scope>NUCLEOTIDE SEQUENCE</scope>
    <source>
        <strain evidence="2">Ka4C1</strain>
    </source>
</reference>
<dbReference type="EMBL" id="CAJFDI010000005">
    <property type="protein sequence ID" value="CAD5232382.1"/>
    <property type="molecule type" value="Genomic_DNA"/>
</dbReference>
<dbReference type="OrthoDB" id="3427at2759"/>
<sequence>MAMQRIISGLKSPWAVGFSAFGVLYGGYNIIDMTQAGSKYELEADLTGKTYVVTGATSGIGKETAEELAKRNARVIMACRNRQKCVSTRRDIVLSTKNRNVFCRQVDLENFDSIKNFVEKINNGKYALDRIDGVINNAAVMKSTRTINKDGIESMLATNYLGTFLLNALLLPKLLEQNHPVRLVFLNTNLVNKLKNVDIENFNSEPVEGKKFDGYEVYKTTKLAEAAFALELADRLKGSNVSVLLADPGRTATNLEKELSHNNFFLSRWLVNFTGFIMGRRKVQKAVRPVLYAVADEEVDGKTKIFIDRERKEQTWSELLDDPKLREKLWLIAEKWTKYTERALELNPNAVSTTVATTTTPVQSQGRKWFYFF</sequence>
<dbReference type="SUPFAM" id="SSF51735">
    <property type="entry name" value="NAD(P)-binding Rossmann-fold domains"/>
    <property type="match status" value="1"/>
</dbReference>
<keyword evidence="1" id="KW-0560">Oxidoreductase</keyword>
<reference evidence="6" key="1">
    <citation type="submission" date="2016-11" db="UniProtKB">
        <authorList>
            <consortium name="WormBaseParasite"/>
        </authorList>
    </citation>
    <scope>IDENTIFICATION</scope>
</reference>
<protein>
    <submittedName>
        <fullName evidence="2">(pine wood nematode) hypothetical protein</fullName>
    </submittedName>
</protein>
<dbReference type="InterPro" id="IPR002347">
    <property type="entry name" value="SDR_fam"/>
</dbReference>
<dbReference type="GO" id="GO:0016491">
    <property type="term" value="F:oxidoreductase activity"/>
    <property type="evidence" value="ECO:0007669"/>
    <property type="project" value="UniProtKB-KW"/>
</dbReference>
<dbReference type="AlphaFoldDB" id="A0A1I7S5I1"/>
<dbReference type="EMBL" id="CAJFCV020000005">
    <property type="protein sequence ID" value="CAG9124732.1"/>
    <property type="molecule type" value="Genomic_DNA"/>
</dbReference>
<evidence type="ECO:0000313" key="2">
    <source>
        <dbReference type="EMBL" id="CAD5232382.1"/>
    </source>
</evidence>
<accession>A0A1I7S5I1</accession>
<evidence type="ECO:0000313" key="4">
    <source>
        <dbReference type="Proteomes" id="UP000095284"/>
    </source>
</evidence>
<gene>
    <name evidence="2" type="ORF">BXYJ_LOCUS12473</name>
</gene>
<dbReference type="Pfam" id="PF00106">
    <property type="entry name" value="adh_short"/>
    <property type="match status" value="1"/>
</dbReference>
<dbReference type="PANTHER" id="PTHR43157:SF68">
    <property type="entry name" value="RETINOL DEHYDROGENASE 13"/>
    <property type="match status" value="1"/>
</dbReference>
<evidence type="ECO:0000313" key="3">
    <source>
        <dbReference type="EMBL" id="CAG9124732.1"/>
    </source>
</evidence>
<dbReference type="Gene3D" id="3.40.50.720">
    <property type="entry name" value="NAD(P)-binding Rossmann-like Domain"/>
    <property type="match status" value="1"/>
</dbReference>
<dbReference type="PANTHER" id="PTHR43157">
    <property type="entry name" value="PHOSPHATIDYLINOSITOL-GLYCAN BIOSYNTHESIS CLASS F PROTEIN-RELATED"/>
    <property type="match status" value="1"/>
</dbReference>
<dbReference type="Proteomes" id="UP000659654">
    <property type="component" value="Unassembled WGS sequence"/>
</dbReference>
<name>A0A1I7S5I1_BURXY</name>
<proteinExistence type="predicted"/>
<evidence type="ECO:0000313" key="5">
    <source>
        <dbReference type="Proteomes" id="UP000659654"/>
    </source>
</evidence>
<keyword evidence="5" id="KW-1185">Reference proteome</keyword>
<evidence type="ECO:0000313" key="6">
    <source>
        <dbReference type="WBParaSite" id="BXY_0826600.1"/>
    </source>
</evidence>
<dbReference type="PRINTS" id="PR00081">
    <property type="entry name" value="GDHRDH"/>
</dbReference>
<dbReference type="Proteomes" id="UP000582659">
    <property type="component" value="Unassembled WGS sequence"/>
</dbReference>
<dbReference type="SMR" id="A0A1I7S5I1"/>
<dbReference type="WBParaSite" id="BXY_0826600.1">
    <property type="protein sequence ID" value="BXY_0826600.1"/>
    <property type="gene ID" value="BXY_0826600"/>
</dbReference>
<dbReference type="Proteomes" id="UP000095284">
    <property type="component" value="Unplaced"/>
</dbReference>
<dbReference type="eggNOG" id="KOG1208">
    <property type="taxonomic scope" value="Eukaryota"/>
</dbReference>
<evidence type="ECO:0000256" key="1">
    <source>
        <dbReference type="ARBA" id="ARBA00023002"/>
    </source>
</evidence>
<dbReference type="InterPro" id="IPR036291">
    <property type="entry name" value="NAD(P)-bd_dom_sf"/>
</dbReference>